<name>M3TPK4_ENTH1</name>
<gene>
    <name evidence="2" type="ORF">EHI8A_060040</name>
</gene>
<reference evidence="2 3" key="1">
    <citation type="submission" date="2013-01" db="EMBL/GenBank/DDBJ databases">
        <authorList>
            <person name="Hannick L."/>
            <person name="Zafar N."/>
            <person name="Lorenzi H."/>
            <person name="Ali I.A."/>
            <person name="Petri W.P."/>
            <person name="Caler E."/>
        </authorList>
    </citation>
    <scope>NUCLEOTIDE SEQUENCE [LARGE SCALE GENOMIC DNA]</scope>
    <source>
        <strain evidence="3">HM3:IMSS-B</strain>
    </source>
</reference>
<organism evidence="2 3">
    <name type="scientific">Entamoeba histolytica HM-1:IMSS-B</name>
    <dbReference type="NCBI Taxonomy" id="885319"/>
    <lineage>
        <taxon>Eukaryota</taxon>
        <taxon>Amoebozoa</taxon>
        <taxon>Evosea</taxon>
        <taxon>Archamoebae</taxon>
        <taxon>Mastigamoebida</taxon>
        <taxon>Entamoebidae</taxon>
        <taxon>Entamoeba</taxon>
    </lineage>
</organism>
<dbReference type="Proteomes" id="UP000030781">
    <property type="component" value="Unassembled WGS sequence"/>
</dbReference>
<dbReference type="Gene3D" id="3.80.10.10">
    <property type="entry name" value="Ribonuclease Inhibitor"/>
    <property type="match status" value="3"/>
</dbReference>
<dbReference type="Pfam" id="PF07534">
    <property type="entry name" value="TLD"/>
    <property type="match status" value="1"/>
</dbReference>
<evidence type="ECO:0000259" key="1">
    <source>
        <dbReference type="Pfam" id="PF07534"/>
    </source>
</evidence>
<evidence type="ECO:0000313" key="3">
    <source>
        <dbReference type="Proteomes" id="UP000030781"/>
    </source>
</evidence>
<feature type="domain" description="TLDc" evidence="1">
    <location>
        <begin position="1482"/>
        <end position="1629"/>
    </location>
</feature>
<dbReference type="OrthoDB" id="1896560at2759"/>
<protein>
    <submittedName>
        <fullName evidence="2">Leucine-rich repeat containing protein</fullName>
    </submittedName>
</protein>
<proteinExistence type="predicted"/>
<dbReference type="PANTHER" id="PTHR13318">
    <property type="entry name" value="PARTNER OF PAIRED, ISOFORM B-RELATED"/>
    <property type="match status" value="1"/>
</dbReference>
<dbReference type="EMBL" id="KB610000">
    <property type="protein sequence ID" value="EMH77488.1"/>
    <property type="molecule type" value="Genomic_DNA"/>
</dbReference>
<evidence type="ECO:0000313" key="2">
    <source>
        <dbReference type="EMBL" id="EMH77488.1"/>
    </source>
</evidence>
<dbReference type="InterPro" id="IPR032675">
    <property type="entry name" value="LRR_dom_sf"/>
</dbReference>
<dbReference type="InterPro" id="IPR006571">
    <property type="entry name" value="TLDc_dom"/>
</dbReference>
<dbReference type="PANTHER" id="PTHR13318:SF247">
    <property type="entry name" value="GH16156P"/>
    <property type="match status" value="1"/>
</dbReference>
<dbReference type="GO" id="GO:0031146">
    <property type="term" value="P:SCF-dependent proteasomal ubiquitin-dependent protein catabolic process"/>
    <property type="evidence" value="ECO:0007669"/>
    <property type="project" value="TreeGrafter"/>
</dbReference>
<dbReference type="VEuPathDB" id="AmoebaDB:EHI8A_060040"/>
<dbReference type="GO" id="GO:0019005">
    <property type="term" value="C:SCF ubiquitin ligase complex"/>
    <property type="evidence" value="ECO:0007669"/>
    <property type="project" value="TreeGrafter"/>
</dbReference>
<accession>M3TPK4</accession>
<sequence>MEPPNLTTPRSLLTIIQSPLPFTIDNSKISSKFITSNSCSSLNVSSNFGELNIPDLMVIALQLNQQTTKVFLKINKKCKQAVSRLKINSFTAPLNTLKKFFPAMETLYLVNPTEIPKLKYRYKIYSSSPELFKIISSLERYITSLHLVVQQNSSLPLKKLKNIVELSLDFTKVSLQQLESPLLREARLFRSPFIKSVHIYCQQKDIVSAQNIIEVFNRHLPIKIILIVEGLTFYQKGIDAVIDNDLLELKNVCVLPNGSYYIITANVVEEFKKYLPLSLKIKSTDDCVLLDLSGYNYLTHLTIIQQKSMKYLLLPQQLHTLKLEDASDSLVDYQHSNIKELILYNCTITKHYYSESLNKITILHCNSEYLKIPIPTKDLSVSYCNNLKEIVIPSSLNKLSLIHCINLTKTKGLTHSNTLELELTYCPLLKKIHIPSSLNKLSITSCEKLNQNLVLRTVLIEEMKIISSPRFKVSEIPNTLRNLQIQDYCEKEIILPEFVTELRLSHCDKLQAIYFPRELKILRIYKCPLISFEGIENIHMSTLEVEGVERIENVLLPLGLVSITFIDCKYLRILDGMAVLTTLNELTISSCPQLSNLVLPKSITQLNINKCKNLTCIDGIDKLNIPFDELINLYYLLEHPLLPINVTSLQLDGWNCLSLSNIFSLHLVDLTINNFSHLSSLTIPNSLITLSLCGCKSLQQLSFKSPLLKKLTINSCTSLKNVSFPMTLTYLVVIDCFALSFNKINTIPLYHLGIENITSLKSLKVPTTLKVLQIAFCNALNDINNLKKIDLKEIAFLSLYSLKKVTLPTTMTNLLLENCDNLNKIKNLNNCPIQELKLSGLDSIKSISFPKTLTKLSINLCEEISKLDNLCQCNISELSIFKCNKLPLLNLPQCITRLQIDSCNSIHELNLENYKIFELELTTCELLTKIIFPTTIISLSVTGCNNLLEISNLESLDVPLHTVFNLIINLEHPILPPSFNDIQTLNAVTENFIENASQSISSSYTPQLSKNKSNRINQPLNGFYDSPIISPRSPRKFIPWGLSPSPTFSRSPSPRSQKINSPRSFYIPSTLPPILDINDLFTISNWKCLDIQNLNSFNIDGLYVCNCIRLTKLEPPQTVTKLIIENCISLQYLSLTPHLIECSIHFCSSINQLYIPQTLTELHLLHCEEINELKCFENATKLINFSAKYCNQLRTLIIPKGLKKFQIECCDRLDEILNIENSYIEEMVIVECDSLENITFPSTLIKLTIEKCYSLHKLPNLQKICPQLTRISIMQEPQQLFQSYIVQNKKCQQLLSETQNEIQNFYESLRDEPFIKKEKEDYDTSIKRGEGILDRFDETFRRVELIRNKGDTTLKELILTKNILNCLLHEIDRKELELIEKNNHIVDKTIGLVKEKYQKQNELIKKKMDSEINSLNDMRKNYSKAQNIVEFNTMIDEELKHEEQRINELHEIFYRKQIEQNRTINEEMKQIESWAGKKLGDVIFDSNKHNWGSQSQFGDLMQNRSNYILLIQDTNGNKFGGCFYNTLNSLSSFIYDPNSFLFSIRSNGRLPGMMKFNIKEDNNSIEVYNSQSTWLLSVGMGGNGQQDDICIMKNGFENKEQHSGCKQSSYDYRGYQNALCGSNNFDILEFKMIQMK</sequence>